<dbReference type="RefSeq" id="WP_096919864.1">
    <property type="nucleotide sequence ID" value="NZ_CP029487.1"/>
</dbReference>
<dbReference type="AlphaFoldDB" id="A0A4V1GLN7"/>
<dbReference type="Proteomes" id="UP000218387">
    <property type="component" value="Chromosome"/>
</dbReference>
<proteinExistence type="predicted"/>
<reference evidence="1 2" key="1">
    <citation type="submission" date="2018-05" db="EMBL/GenBank/DDBJ databases">
        <title>Genome comparison of Eubacterium sp.</title>
        <authorList>
            <person name="Feng Y."/>
            <person name="Sanchez-Andrea I."/>
            <person name="Stams A.J.M."/>
            <person name="De Vos W.M."/>
        </authorList>
    </citation>
    <scope>NUCLEOTIDE SEQUENCE [LARGE SCALE GENOMIC DNA]</scope>
    <source>
        <strain evidence="1 2">YI</strain>
    </source>
</reference>
<dbReference type="EMBL" id="CP029487">
    <property type="protein sequence ID" value="QCT70426.1"/>
    <property type="molecule type" value="Genomic_DNA"/>
</dbReference>
<name>A0A4V1GLN7_EUBML</name>
<dbReference type="KEGG" id="emt:CPZ25_003525"/>
<organism evidence="1 2">
    <name type="scientific">Eubacterium maltosivorans</name>
    <dbReference type="NCBI Taxonomy" id="2041044"/>
    <lineage>
        <taxon>Bacteria</taxon>
        <taxon>Bacillati</taxon>
        <taxon>Bacillota</taxon>
        <taxon>Clostridia</taxon>
        <taxon>Eubacteriales</taxon>
        <taxon>Eubacteriaceae</taxon>
        <taxon>Eubacterium</taxon>
    </lineage>
</organism>
<sequence>MNCKCEMTKDQQTKLIDLIISYGKDCFRLGISGFGDNLDTALSEEMMSFYVISDYLDSLKIISAEGDVHD</sequence>
<keyword evidence="2" id="KW-1185">Reference proteome</keyword>
<protein>
    <submittedName>
        <fullName evidence="1">Uncharacterized protein</fullName>
    </submittedName>
</protein>
<evidence type="ECO:0000313" key="2">
    <source>
        <dbReference type="Proteomes" id="UP000218387"/>
    </source>
</evidence>
<gene>
    <name evidence="1" type="ORF">CPZ25_003525</name>
</gene>
<evidence type="ECO:0000313" key="1">
    <source>
        <dbReference type="EMBL" id="QCT70426.1"/>
    </source>
</evidence>
<accession>A0A4V1GLN7</accession>